<dbReference type="NCBIfam" id="NF009687">
    <property type="entry name" value="PRK13208.1"/>
    <property type="match status" value="1"/>
</dbReference>
<evidence type="ECO:0000256" key="3">
    <source>
        <dbReference type="ARBA" id="ARBA00022490"/>
    </source>
</evidence>
<keyword evidence="6 11" id="KW-0067">ATP-binding</keyword>
<dbReference type="NCBIfam" id="TIGR00422">
    <property type="entry name" value="valS"/>
    <property type="match status" value="1"/>
</dbReference>
<dbReference type="EC" id="6.1.1.9" evidence="2 10"/>
<proteinExistence type="inferred from homology"/>
<dbReference type="InterPro" id="IPR013155">
    <property type="entry name" value="M/V/L/I-tRNA-synth_anticd-bd"/>
</dbReference>
<feature type="domain" description="Aminoacyl-tRNA synthetase class Ia" evidence="12">
    <location>
        <begin position="15"/>
        <end position="566"/>
    </location>
</feature>
<reference evidence="14" key="1">
    <citation type="journal article" date="2021" name="PeerJ">
        <title>Extensive microbial diversity within the chicken gut microbiome revealed by metagenomics and culture.</title>
        <authorList>
            <person name="Gilroy R."/>
            <person name="Ravi A."/>
            <person name="Getino M."/>
            <person name="Pursley I."/>
            <person name="Horton D.L."/>
            <person name="Alikhan N.F."/>
            <person name="Baker D."/>
            <person name="Gharbi K."/>
            <person name="Hall N."/>
            <person name="Watson M."/>
            <person name="Adriaenssens E.M."/>
            <person name="Foster-Nyarko E."/>
            <person name="Jarju S."/>
            <person name="Secka A."/>
            <person name="Antonio M."/>
            <person name="Oren A."/>
            <person name="Chaudhuri R.R."/>
            <person name="La Ragione R."/>
            <person name="Hildebrand F."/>
            <person name="Pallen M.J."/>
        </authorList>
    </citation>
    <scope>NUCLEOTIDE SEQUENCE</scope>
    <source>
        <strain evidence="14">CHK193-16274</strain>
    </source>
</reference>
<evidence type="ECO:0000256" key="1">
    <source>
        <dbReference type="ARBA" id="ARBA00004496"/>
    </source>
</evidence>
<evidence type="ECO:0000256" key="4">
    <source>
        <dbReference type="ARBA" id="ARBA00022598"/>
    </source>
</evidence>
<dbReference type="InterPro" id="IPR001412">
    <property type="entry name" value="aa-tRNA-synth_I_CS"/>
</dbReference>
<dbReference type="GO" id="GO:0005524">
    <property type="term" value="F:ATP binding"/>
    <property type="evidence" value="ECO:0007669"/>
    <property type="project" value="UniProtKB-KW"/>
</dbReference>
<dbReference type="InterPro" id="IPR014729">
    <property type="entry name" value="Rossmann-like_a/b/a_fold"/>
</dbReference>
<evidence type="ECO:0000313" key="15">
    <source>
        <dbReference type="Proteomes" id="UP000749320"/>
    </source>
</evidence>
<evidence type="ECO:0000256" key="8">
    <source>
        <dbReference type="ARBA" id="ARBA00023146"/>
    </source>
</evidence>
<comment type="catalytic activity">
    <reaction evidence="9">
        <text>tRNA(Val) + L-valine + ATP = L-valyl-tRNA(Val) + AMP + diphosphate</text>
        <dbReference type="Rhea" id="RHEA:10704"/>
        <dbReference type="Rhea" id="RHEA-COMP:9672"/>
        <dbReference type="Rhea" id="RHEA-COMP:9708"/>
        <dbReference type="ChEBI" id="CHEBI:30616"/>
        <dbReference type="ChEBI" id="CHEBI:33019"/>
        <dbReference type="ChEBI" id="CHEBI:57762"/>
        <dbReference type="ChEBI" id="CHEBI:78442"/>
        <dbReference type="ChEBI" id="CHEBI:78537"/>
        <dbReference type="ChEBI" id="CHEBI:456215"/>
        <dbReference type="EC" id="6.1.1.9"/>
    </reaction>
</comment>
<keyword evidence="8 11" id="KW-0030">Aminoacyl-tRNA synthetase</keyword>
<dbReference type="AlphaFoldDB" id="A0A921GCB9"/>
<keyword evidence="7 11" id="KW-0648">Protein biosynthesis</keyword>
<evidence type="ECO:0000313" key="14">
    <source>
        <dbReference type="EMBL" id="HJF39899.1"/>
    </source>
</evidence>
<dbReference type="InterPro" id="IPR033705">
    <property type="entry name" value="Anticodon_Ia_Val"/>
</dbReference>
<evidence type="ECO:0000256" key="2">
    <source>
        <dbReference type="ARBA" id="ARBA00013169"/>
    </source>
</evidence>
<dbReference type="InterPro" id="IPR022874">
    <property type="entry name" value="Valine-tRNA_ligase_type_2"/>
</dbReference>
<comment type="caution">
    <text evidence="14">The sequence shown here is derived from an EMBL/GenBank/DDBJ whole genome shotgun (WGS) entry which is preliminary data.</text>
</comment>
<organism evidence="14 15">
    <name type="scientific">Thomasclavelia spiroformis</name>
    <dbReference type="NCBI Taxonomy" id="29348"/>
    <lineage>
        <taxon>Bacteria</taxon>
        <taxon>Bacillati</taxon>
        <taxon>Bacillota</taxon>
        <taxon>Erysipelotrichia</taxon>
        <taxon>Erysipelotrichales</taxon>
        <taxon>Coprobacillaceae</taxon>
        <taxon>Thomasclavelia</taxon>
    </lineage>
</organism>
<dbReference type="PANTHER" id="PTHR11946">
    <property type="entry name" value="VALYL-TRNA SYNTHETASES"/>
    <property type="match status" value="1"/>
</dbReference>
<dbReference type="PANTHER" id="PTHR11946:SF93">
    <property type="entry name" value="VALINE--TRNA LIGASE, CHLOROPLASTIC_MITOCHONDRIAL 2"/>
    <property type="match status" value="1"/>
</dbReference>
<name>A0A921GCB9_9FIRM</name>
<feature type="domain" description="Methionyl/Valyl/Leucyl/Isoleucyl-tRNA synthetase anticodon-binding" evidence="13">
    <location>
        <begin position="609"/>
        <end position="754"/>
    </location>
</feature>
<dbReference type="EMBL" id="DYWV01000110">
    <property type="protein sequence ID" value="HJF39899.1"/>
    <property type="molecule type" value="Genomic_DNA"/>
</dbReference>
<comment type="subcellular location">
    <subcellularLocation>
        <location evidence="1">Cytoplasm</location>
    </subcellularLocation>
</comment>
<dbReference type="HAMAP" id="MF_02005">
    <property type="entry name" value="Val_tRNA_synth_type2"/>
    <property type="match status" value="1"/>
</dbReference>
<keyword evidence="3" id="KW-0963">Cytoplasm</keyword>
<evidence type="ECO:0000259" key="13">
    <source>
        <dbReference type="Pfam" id="PF08264"/>
    </source>
</evidence>
<dbReference type="PRINTS" id="PR00986">
    <property type="entry name" value="TRNASYNTHVAL"/>
</dbReference>
<protein>
    <recommendedName>
        <fullName evidence="2 10">Valine--tRNA ligase</fullName>
        <ecNumber evidence="2 10">6.1.1.9</ecNumber>
    </recommendedName>
</protein>
<dbReference type="Gene3D" id="3.40.50.620">
    <property type="entry name" value="HUPs"/>
    <property type="match status" value="2"/>
</dbReference>
<dbReference type="SUPFAM" id="SSF47323">
    <property type="entry name" value="Anticodon-binding domain of a subclass of class I aminoacyl-tRNA synthetases"/>
    <property type="match status" value="1"/>
</dbReference>
<keyword evidence="5 11" id="KW-0547">Nucleotide-binding</keyword>
<dbReference type="CDD" id="cd07962">
    <property type="entry name" value="Anticodon_Ia_Val"/>
    <property type="match status" value="1"/>
</dbReference>
<dbReference type="GO" id="GO:0002161">
    <property type="term" value="F:aminoacyl-tRNA deacylase activity"/>
    <property type="evidence" value="ECO:0007669"/>
    <property type="project" value="InterPro"/>
</dbReference>
<dbReference type="InterPro" id="IPR009080">
    <property type="entry name" value="tRNAsynth_Ia_anticodon-bd"/>
</dbReference>
<dbReference type="SUPFAM" id="SSF50677">
    <property type="entry name" value="ValRS/IleRS/LeuRS editing domain"/>
    <property type="match status" value="1"/>
</dbReference>
<comment type="similarity">
    <text evidence="11">Belongs to the class-I aminoacyl-tRNA synthetase family.</text>
</comment>
<evidence type="ECO:0000256" key="7">
    <source>
        <dbReference type="ARBA" id="ARBA00022917"/>
    </source>
</evidence>
<dbReference type="SUPFAM" id="SSF52374">
    <property type="entry name" value="Nucleotidylyl transferase"/>
    <property type="match status" value="1"/>
</dbReference>
<evidence type="ECO:0000256" key="9">
    <source>
        <dbReference type="ARBA" id="ARBA00047552"/>
    </source>
</evidence>
<accession>A0A921GCB9</accession>
<keyword evidence="4 11" id="KW-0436">Ligase</keyword>
<evidence type="ECO:0000256" key="11">
    <source>
        <dbReference type="RuleBase" id="RU363035"/>
    </source>
</evidence>
<dbReference type="PROSITE" id="PS00178">
    <property type="entry name" value="AA_TRNA_LIGASE_I"/>
    <property type="match status" value="1"/>
</dbReference>
<dbReference type="InterPro" id="IPR002303">
    <property type="entry name" value="Valyl-tRNA_ligase"/>
</dbReference>
<gene>
    <name evidence="14" type="ORF">K8V91_03165</name>
</gene>
<dbReference type="GO" id="GO:0006438">
    <property type="term" value="P:valyl-tRNA aminoacylation"/>
    <property type="evidence" value="ECO:0007669"/>
    <property type="project" value="UniProtKB-UniRule"/>
</dbReference>
<dbReference type="GO" id="GO:0005829">
    <property type="term" value="C:cytosol"/>
    <property type="evidence" value="ECO:0007669"/>
    <property type="project" value="TreeGrafter"/>
</dbReference>
<dbReference type="InterPro" id="IPR002300">
    <property type="entry name" value="aa-tRNA-synth_Ia"/>
</dbReference>
<dbReference type="Gene3D" id="1.10.730.10">
    <property type="entry name" value="Isoleucyl-tRNA Synthetase, Domain 1"/>
    <property type="match status" value="1"/>
</dbReference>
<reference evidence="14" key="2">
    <citation type="submission" date="2021-09" db="EMBL/GenBank/DDBJ databases">
        <authorList>
            <person name="Gilroy R."/>
        </authorList>
    </citation>
    <scope>NUCLEOTIDE SEQUENCE</scope>
    <source>
        <strain evidence="14">CHK193-16274</strain>
    </source>
</reference>
<dbReference type="GO" id="GO:0004832">
    <property type="term" value="F:valine-tRNA ligase activity"/>
    <property type="evidence" value="ECO:0007669"/>
    <property type="project" value="UniProtKB-UniRule"/>
</dbReference>
<dbReference type="Pfam" id="PF08264">
    <property type="entry name" value="Anticodon_1"/>
    <property type="match status" value="1"/>
</dbReference>
<evidence type="ECO:0000256" key="6">
    <source>
        <dbReference type="ARBA" id="ARBA00022840"/>
    </source>
</evidence>
<dbReference type="Pfam" id="PF00133">
    <property type="entry name" value="tRNA-synt_1"/>
    <property type="match status" value="1"/>
</dbReference>
<evidence type="ECO:0000256" key="5">
    <source>
        <dbReference type="ARBA" id="ARBA00022741"/>
    </source>
</evidence>
<dbReference type="FunFam" id="3.40.50.620:FF:000192">
    <property type="entry name" value="Valine--tRNA ligase"/>
    <property type="match status" value="1"/>
</dbReference>
<evidence type="ECO:0000256" key="10">
    <source>
        <dbReference type="NCBIfam" id="TIGR00422"/>
    </source>
</evidence>
<dbReference type="Proteomes" id="UP000749320">
    <property type="component" value="Unassembled WGS sequence"/>
</dbReference>
<dbReference type="InterPro" id="IPR009008">
    <property type="entry name" value="Val/Leu/Ile-tRNA-synth_edit"/>
</dbReference>
<evidence type="ECO:0000259" key="12">
    <source>
        <dbReference type="Pfam" id="PF00133"/>
    </source>
</evidence>
<sequence length="806" mass="94477">MLDKKYNAQEKEARWLNYWNENKIYKFIPDGRKVFSIDTPPPTVNGKIHIGHIFSYSQTEMIARYKRLRGFNIFYPFGFDDNGLPSERLVEKEQGKKAHEIGREEFSKLCYQTTDKYEAEFQELFSKMGVSTDWDIHYKTVSPSTIKISQTSFLDLIDKGHCYHKESPALWCNECLTSIAQAELETKTIKTTFNYINFKTVEDGEEFTIATTRPELLPAIVCVFVNPNDEKHNHLIGKTAHIPVIDVEVPIMADEKVAIDKGTGVVMCCTFGDQTDIEWWKKYNLPLKYIFTNDGRIIDSVPNYGGVKIKEARKQIIEDLQAGGFVVKIEELEHEVQTHERCGKEVEYSVMKQWFIDTMDHKEDFLKIGNEIKWHPAHMQNRYNEWVENIMWDWCISRQRYFGVPFPVWYCKECGEPIFARKEDLPVNPLVDSPKVDKCPKCGCTEFVPETDVMDTWATSSVTPLINMRYGEKDNYEDILKPMSLRTNASEIIRTWDFYTIVKSFYHFGQRPWDNVMISGFVMAGKGEKISKSKGNSKVEPLNLINQYSADVIRYWAGSGRLGTDIVYSEETLQRGRKLVNKIWNVSKFIEMHLQDYKDKEFNNYEYIDKWILGKYQEMEKGFLKYLDEYEVGLALNHLEKFFWNFCDNYIEIVKHRLYRPEEFGDEARYSGQKTVYTLLYKLLQDFSIYFPFITEEIYQELYHNKKSIHLTEIKELNNSFDKEMKLGDQIIEIISIARGEKTNNNVSLKTPIKTLDLDVNEDLKDAIENSIKDFKATLFIENLQLNVVDKDYKVNKVELNLDSND</sequence>